<dbReference type="Proteomes" id="UP000776983">
    <property type="component" value="Unassembled WGS sequence"/>
</dbReference>
<dbReference type="RefSeq" id="WP_226952630.1">
    <property type="nucleotide sequence ID" value="NZ_JACDXW010000001.1"/>
</dbReference>
<gene>
    <name evidence="3" type="ORF">H0484_01310</name>
</gene>
<evidence type="ECO:0000313" key="3">
    <source>
        <dbReference type="EMBL" id="MCB5362393.1"/>
    </source>
</evidence>
<evidence type="ECO:0008006" key="5">
    <source>
        <dbReference type="Google" id="ProtNLM"/>
    </source>
</evidence>
<feature type="signal peptide" evidence="2">
    <location>
        <begin position="1"/>
        <end position="38"/>
    </location>
</feature>
<protein>
    <recommendedName>
        <fullName evidence="5">Autotransporter domain-containing protein</fullName>
    </recommendedName>
</protein>
<sequence>MTGMIKTKDRGVCRDRALYSLLCCAVVSSAIPNASAQAATSETVAIVLKHVPSDDDAKDFDALGIMIGVNGSQPRLYQFDTGSDMFIGQIEDAPGVVPVPGVKPDLYSYGDGTYGYWMQQVMFEQLSYHNPDRPTELITNTSGSYIAARMLDWVYSKQHDGFQEHKVSDKPVGTREGTHYYADLEVRERIRKGEPSDHPPFYGTYGAGNFTDYSTGTSAPGGQTKTGYVISANANMGDKNTPGCAPCLNLHLTPSMRAQFTALMPWGKLDYETAQRHFPGSGANASNEHDGNFSYTISVPIGKKKRAVDFKGPILFDTGNAEFLLVDADAMLKKFRAKGFKLAEYDNASVDIKFYGFDDKLNNLEYEDITISRLADEDEGNTLTVGLPFFQQNSVMYDLANRITAYSPYFVTVGDFSTDRNDGTATHLAKINEDIGSSGWIGLAGSLSGSGDFVLEKGANVRMTGVNTYTGATRIAKESYLHLAGPGSIEHSSHIVIDGLFYIDQKGAHMDAWGVNQTSSDAVVRNIEGTGDILLGPNRLVLTAASGRFDGTITDYGNNDKNMGGGLVVAAGRLILGNTDNDYSGLTEVAAGAELHVTGELTGDVAVSGKLVVDGTVHGTVTVKEGGQLLGTGAVGVVNVLPGGSAARLKAIPTNG</sequence>
<keyword evidence="1 2" id="KW-0732">Signal</keyword>
<dbReference type="EMBL" id="JACDXW010000001">
    <property type="protein sequence ID" value="MCB5362393.1"/>
    <property type="molecule type" value="Genomic_DNA"/>
</dbReference>
<evidence type="ECO:0000256" key="2">
    <source>
        <dbReference type="SAM" id="SignalP"/>
    </source>
</evidence>
<dbReference type="Pfam" id="PF12951">
    <property type="entry name" value="PATR"/>
    <property type="match status" value="2"/>
</dbReference>
<evidence type="ECO:0000313" key="4">
    <source>
        <dbReference type="Proteomes" id="UP000776983"/>
    </source>
</evidence>
<accession>A0ABS8C8P1</accession>
<proteinExistence type="predicted"/>
<organism evidence="3 4">
    <name type="scientific">Mesopusillimonas faecipullorum</name>
    <dbReference type="NCBI Taxonomy" id="2755040"/>
    <lineage>
        <taxon>Bacteria</taxon>
        <taxon>Pseudomonadati</taxon>
        <taxon>Pseudomonadota</taxon>
        <taxon>Betaproteobacteria</taxon>
        <taxon>Burkholderiales</taxon>
        <taxon>Alcaligenaceae</taxon>
        <taxon>Mesopusillimonas</taxon>
    </lineage>
</organism>
<reference evidence="3 4" key="1">
    <citation type="submission" date="2020-07" db="EMBL/GenBank/DDBJ databases">
        <title>Pusillimonas sp. nov., isolated from poultry manure in Taiwan.</title>
        <authorList>
            <person name="Lin S.-Y."/>
            <person name="Tang Y.-S."/>
            <person name="Young C.-C."/>
        </authorList>
    </citation>
    <scope>NUCLEOTIDE SEQUENCE [LARGE SCALE GENOMIC DNA]</scope>
    <source>
        <strain evidence="3 4">CC-YST705</strain>
    </source>
</reference>
<evidence type="ECO:0000256" key="1">
    <source>
        <dbReference type="ARBA" id="ARBA00022729"/>
    </source>
</evidence>
<keyword evidence="4" id="KW-1185">Reference proteome</keyword>
<name>A0ABS8C8P1_9BURK</name>
<feature type="chain" id="PRO_5047136002" description="Autotransporter domain-containing protein" evidence="2">
    <location>
        <begin position="39"/>
        <end position="656"/>
    </location>
</feature>
<comment type="caution">
    <text evidence="3">The sequence shown here is derived from an EMBL/GenBank/DDBJ whole genome shotgun (WGS) entry which is preliminary data.</text>
</comment>
<dbReference type="InterPro" id="IPR013425">
    <property type="entry name" value="Autotrns_rpt"/>
</dbReference>